<dbReference type="PANTHER" id="PTHR34849:SF4">
    <property type="entry name" value="SLR1209 PROTEIN"/>
    <property type="match status" value="1"/>
</dbReference>
<comment type="caution">
    <text evidence="1">The sequence shown here is derived from an EMBL/GenBank/DDBJ whole genome shotgun (WGS) entry which is preliminary data.</text>
</comment>
<dbReference type="Proteomes" id="UP000075420">
    <property type="component" value="Unassembled WGS sequence"/>
</dbReference>
<evidence type="ECO:0000313" key="2">
    <source>
        <dbReference type="Proteomes" id="UP000075420"/>
    </source>
</evidence>
<organism evidence="1 2">
    <name type="scientific">Sorangium cellulosum</name>
    <name type="common">Polyangium cellulosum</name>
    <dbReference type="NCBI Taxonomy" id="56"/>
    <lineage>
        <taxon>Bacteria</taxon>
        <taxon>Pseudomonadati</taxon>
        <taxon>Myxococcota</taxon>
        <taxon>Polyangia</taxon>
        <taxon>Polyangiales</taxon>
        <taxon>Polyangiaceae</taxon>
        <taxon>Sorangium</taxon>
    </lineage>
</organism>
<dbReference type="Pfam" id="PF04255">
    <property type="entry name" value="DUF433"/>
    <property type="match status" value="1"/>
</dbReference>
<dbReference type="SUPFAM" id="SSF46689">
    <property type="entry name" value="Homeodomain-like"/>
    <property type="match status" value="1"/>
</dbReference>
<gene>
    <name evidence="1" type="ORF">BE08_39975</name>
</gene>
<dbReference type="Gene3D" id="1.10.10.10">
    <property type="entry name" value="Winged helix-like DNA-binding domain superfamily/Winged helix DNA-binding domain"/>
    <property type="match status" value="1"/>
</dbReference>
<sequence length="108" mass="12269">MTLQDLEHELARLSDAEKAQLARTLFPAITRAFAGVEKRPGVCGGDACIVRTRIPVWTLERYRRLGWSEARILDNFPTLRAADLVNAWSYVDAHSEEIERSIQENEDA</sequence>
<evidence type="ECO:0000313" key="1">
    <source>
        <dbReference type="EMBL" id="KYF60036.1"/>
    </source>
</evidence>
<reference evidence="1 2" key="1">
    <citation type="submission" date="2014-02" db="EMBL/GenBank/DDBJ databases">
        <title>The small core and large imbalanced accessory genome model reveals a collaborative survival strategy of Sorangium cellulosum strains in nature.</title>
        <authorList>
            <person name="Han K."/>
            <person name="Peng R."/>
            <person name="Blom J."/>
            <person name="Li Y.-Z."/>
        </authorList>
    </citation>
    <scope>NUCLEOTIDE SEQUENCE [LARGE SCALE GENOMIC DNA]</scope>
    <source>
        <strain evidence="1 2">So0157-25</strain>
    </source>
</reference>
<dbReference type="InterPro" id="IPR036388">
    <property type="entry name" value="WH-like_DNA-bd_sf"/>
</dbReference>
<proteinExistence type="predicted"/>
<dbReference type="AlphaFoldDB" id="A0A150PX24"/>
<accession>A0A150PX24</accession>
<evidence type="ECO:0008006" key="3">
    <source>
        <dbReference type="Google" id="ProtNLM"/>
    </source>
</evidence>
<dbReference type="EMBL" id="JELY01000204">
    <property type="protein sequence ID" value="KYF60036.1"/>
    <property type="molecule type" value="Genomic_DNA"/>
</dbReference>
<dbReference type="InterPro" id="IPR009057">
    <property type="entry name" value="Homeodomain-like_sf"/>
</dbReference>
<dbReference type="PANTHER" id="PTHR34849">
    <property type="entry name" value="SSL5025 PROTEIN"/>
    <property type="match status" value="1"/>
</dbReference>
<dbReference type="InterPro" id="IPR007367">
    <property type="entry name" value="DUF433"/>
</dbReference>
<name>A0A150PX24_SORCE</name>
<protein>
    <recommendedName>
        <fullName evidence="3">DUF433 domain-containing protein</fullName>
    </recommendedName>
</protein>